<dbReference type="OrthoDB" id="5150205at2"/>
<dbReference type="InterPro" id="IPR036259">
    <property type="entry name" value="MFS_trans_sf"/>
</dbReference>
<organism evidence="2 3">
    <name type="scientific">Cellulomonas rhizosphaerae</name>
    <dbReference type="NCBI Taxonomy" id="2293719"/>
    <lineage>
        <taxon>Bacteria</taxon>
        <taxon>Bacillati</taxon>
        <taxon>Actinomycetota</taxon>
        <taxon>Actinomycetes</taxon>
        <taxon>Micrococcales</taxon>
        <taxon>Cellulomonadaceae</taxon>
        <taxon>Cellulomonas</taxon>
    </lineage>
</organism>
<keyword evidence="1" id="KW-1133">Transmembrane helix</keyword>
<feature type="transmembrane region" description="Helical" evidence="1">
    <location>
        <begin position="75"/>
        <end position="92"/>
    </location>
</feature>
<accession>A0A413RJ52</accession>
<proteinExistence type="predicted"/>
<dbReference type="Proteomes" id="UP000283374">
    <property type="component" value="Unassembled WGS sequence"/>
</dbReference>
<keyword evidence="3" id="KW-1185">Reference proteome</keyword>
<name>A0A413RJ52_9CELL</name>
<feature type="transmembrane region" description="Helical" evidence="1">
    <location>
        <begin position="98"/>
        <end position="124"/>
    </location>
</feature>
<gene>
    <name evidence="2" type="ORF">D1825_13950</name>
</gene>
<dbReference type="SUPFAM" id="SSF103473">
    <property type="entry name" value="MFS general substrate transporter"/>
    <property type="match status" value="1"/>
</dbReference>
<keyword evidence="1" id="KW-0472">Membrane</keyword>
<keyword evidence="1" id="KW-0812">Transmembrane</keyword>
<reference evidence="2 3" key="1">
    <citation type="submission" date="2018-08" db="EMBL/GenBank/DDBJ databases">
        <title>Cellulomonas rhizosphaerae sp. nov., a novel actinomycete isolated from soil.</title>
        <authorList>
            <person name="Tian Y."/>
        </authorList>
    </citation>
    <scope>NUCLEOTIDE SEQUENCE [LARGE SCALE GENOMIC DNA]</scope>
    <source>
        <strain evidence="2 3">NEAU-TCZ24</strain>
    </source>
</reference>
<sequence>MDERRPPLLLVVCLLVLVEALAFVGLGVAWLVDLVRNGAELPGAVVFLVVFCLAIATLLGFCARGLWNRRRWARSPVITWQVFLVVLALGWLGVEVSVWGVAVVVVALVVGIGLLLPSVVAVTARTAATDGTDRR</sequence>
<protein>
    <submittedName>
        <fullName evidence="2">Uncharacterized protein</fullName>
    </submittedName>
</protein>
<dbReference type="RefSeq" id="WP_118768015.1">
    <property type="nucleotide sequence ID" value="NZ_QWKP01000213.1"/>
</dbReference>
<feature type="transmembrane region" description="Helical" evidence="1">
    <location>
        <begin position="7"/>
        <end position="32"/>
    </location>
</feature>
<dbReference type="EMBL" id="QWKP01000213">
    <property type="protein sequence ID" value="RHA38517.1"/>
    <property type="molecule type" value="Genomic_DNA"/>
</dbReference>
<evidence type="ECO:0000256" key="1">
    <source>
        <dbReference type="SAM" id="Phobius"/>
    </source>
</evidence>
<comment type="caution">
    <text evidence="2">The sequence shown here is derived from an EMBL/GenBank/DDBJ whole genome shotgun (WGS) entry which is preliminary data.</text>
</comment>
<evidence type="ECO:0000313" key="3">
    <source>
        <dbReference type="Proteomes" id="UP000283374"/>
    </source>
</evidence>
<dbReference type="AlphaFoldDB" id="A0A413RJ52"/>
<feature type="transmembrane region" description="Helical" evidence="1">
    <location>
        <begin position="44"/>
        <end position="63"/>
    </location>
</feature>
<dbReference type="Gene3D" id="1.20.1250.20">
    <property type="entry name" value="MFS general substrate transporter like domains"/>
    <property type="match status" value="1"/>
</dbReference>
<evidence type="ECO:0000313" key="2">
    <source>
        <dbReference type="EMBL" id="RHA38517.1"/>
    </source>
</evidence>